<evidence type="ECO:0000313" key="1">
    <source>
        <dbReference type="EMBL" id="KDQ59724.1"/>
    </source>
</evidence>
<sequence length="147" mass="16892">MVGFGTRPLSPFQLELASSIAARSLPPSTSSRYRVNLKLPRNSVTIFVAYPWLGESLFRPRQMEASRLVSFDHNLDQRGKSAFAGRSFDCHMASHFDIAVALEARPTEVFWLFAHLNAQSRSFIYRYPIKKRMCLHWRIGPLFQLSD</sequence>
<protein>
    <submittedName>
        <fullName evidence="1">Uncharacterized protein</fullName>
    </submittedName>
</protein>
<proteinExistence type="predicted"/>
<dbReference type="InParanoid" id="A0A067PYD2"/>
<evidence type="ECO:0000313" key="2">
    <source>
        <dbReference type="Proteomes" id="UP000027265"/>
    </source>
</evidence>
<reference evidence="2" key="1">
    <citation type="journal article" date="2014" name="Proc. Natl. Acad. Sci. U.S.A.">
        <title>Extensive sampling of basidiomycete genomes demonstrates inadequacy of the white-rot/brown-rot paradigm for wood decay fungi.</title>
        <authorList>
            <person name="Riley R."/>
            <person name="Salamov A.A."/>
            <person name="Brown D.W."/>
            <person name="Nagy L.G."/>
            <person name="Floudas D."/>
            <person name="Held B.W."/>
            <person name="Levasseur A."/>
            <person name="Lombard V."/>
            <person name="Morin E."/>
            <person name="Otillar R."/>
            <person name="Lindquist E.A."/>
            <person name="Sun H."/>
            <person name="LaButti K.M."/>
            <person name="Schmutz J."/>
            <person name="Jabbour D."/>
            <person name="Luo H."/>
            <person name="Baker S.E."/>
            <person name="Pisabarro A.G."/>
            <person name="Walton J.D."/>
            <person name="Blanchette R.A."/>
            <person name="Henrissat B."/>
            <person name="Martin F."/>
            <person name="Cullen D."/>
            <person name="Hibbett D.S."/>
            <person name="Grigoriev I.V."/>
        </authorList>
    </citation>
    <scope>NUCLEOTIDE SEQUENCE [LARGE SCALE GENOMIC DNA]</scope>
    <source>
        <strain evidence="2">MUCL 33604</strain>
    </source>
</reference>
<accession>A0A067PYD2</accession>
<dbReference type="AlphaFoldDB" id="A0A067PYD2"/>
<dbReference type="Proteomes" id="UP000027265">
    <property type="component" value="Unassembled WGS sequence"/>
</dbReference>
<organism evidence="1 2">
    <name type="scientific">Jaapia argillacea MUCL 33604</name>
    <dbReference type="NCBI Taxonomy" id="933084"/>
    <lineage>
        <taxon>Eukaryota</taxon>
        <taxon>Fungi</taxon>
        <taxon>Dikarya</taxon>
        <taxon>Basidiomycota</taxon>
        <taxon>Agaricomycotina</taxon>
        <taxon>Agaricomycetes</taxon>
        <taxon>Agaricomycetidae</taxon>
        <taxon>Jaapiales</taxon>
        <taxon>Jaapiaceae</taxon>
        <taxon>Jaapia</taxon>
    </lineage>
</organism>
<keyword evidence="2" id="KW-1185">Reference proteome</keyword>
<gene>
    <name evidence="1" type="ORF">JAAARDRAFT_630249</name>
</gene>
<dbReference type="HOGENOM" id="CLU_1768366_0_0_1"/>
<name>A0A067PYD2_9AGAM</name>
<dbReference type="EMBL" id="KL197715">
    <property type="protein sequence ID" value="KDQ59724.1"/>
    <property type="molecule type" value="Genomic_DNA"/>
</dbReference>